<sequence>MAKRRPNGGGTIAKRKDGRYQGAAYVTDTDGNRVRKYVYGATWDEANEKLGKLQEQERNGIPVPSRAWTVGEWLAYWLEHIVKPEREHNTYVKYESKIRLYLLPHLAKKPLTKLTPAQVRTLMAALKREEVGAATRFEVLRVLRNALNRAIREEILTRNVALLVDMPKVSKDKGKAWSAREAVAFLRASRAHRLYAACVLVLVLGLRRSEVLGLRWQDIDFEARHFTPVKQVQRVKGVGLVLKDLKTESSQAVLPLPEFCARALEERRELQELEQKIAGEHWSQEPGHDLIFSSERGGMIDPVGFSRTFDRLVKRAGVRRITVRLARHTCGTLLAFLKVHPKVAQAILRHSQISMTMDVYTHVVGDDERDAVALLAELLEDPLIG</sequence>
<keyword evidence="1" id="KW-0229">DNA integration</keyword>
<reference evidence="8" key="1">
    <citation type="journal article" date="2019" name="Int. J. Syst. Evol. Microbiol.">
        <title>The Global Catalogue of Microorganisms (GCM) 10K type strain sequencing project: providing services to taxonomists for standard genome sequencing and annotation.</title>
        <authorList>
            <consortium name="The Broad Institute Genomics Platform"/>
            <consortium name="The Broad Institute Genome Sequencing Center for Infectious Disease"/>
            <person name="Wu L."/>
            <person name="Ma J."/>
        </authorList>
    </citation>
    <scope>NUCLEOTIDE SEQUENCE [LARGE SCALE GENOMIC DNA]</scope>
    <source>
        <strain evidence="8">JCM 18410</strain>
    </source>
</reference>
<dbReference type="SUPFAM" id="SSF56349">
    <property type="entry name" value="DNA breaking-rejoining enzymes"/>
    <property type="match status" value="1"/>
</dbReference>
<keyword evidence="8" id="KW-1185">Reference proteome</keyword>
<feature type="domain" description="Core-binding (CB)" evidence="6">
    <location>
        <begin position="68"/>
        <end position="151"/>
    </location>
</feature>
<dbReference type="Gene3D" id="1.10.150.130">
    <property type="match status" value="1"/>
</dbReference>
<organism evidence="7 8">
    <name type="scientific">Streptomyces similanensis</name>
    <dbReference type="NCBI Taxonomy" id="1274988"/>
    <lineage>
        <taxon>Bacteria</taxon>
        <taxon>Bacillati</taxon>
        <taxon>Actinomycetota</taxon>
        <taxon>Actinomycetes</taxon>
        <taxon>Kitasatosporales</taxon>
        <taxon>Streptomycetaceae</taxon>
        <taxon>Streptomyces</taxon>
    </lineage>
</organism>
<feature type="domain" description="Tyr recombinase" evidence="5">
    <location>
        <begin position="172"/>
        <end position="373"/>
    </location>
</feature>
<proteinExistence type="predicted"/>
<dbReference type="InterPro" id="IPR050090">
    <property type="entry name" value="Tyrosine_recombinase_XerCD"/>
</dbReference>
<accession>A0ABP9JZZ4</accession>
<dbReference type="Pfam" id="PF14659">
    <property type="entry name" value="Phage_int_SAM_3"/>
    <property type="match status" value="1"/>
</dbReference>
<dbReference type="EMBL" id="BAABKC010000019">
    <property type="protein sequence ID" value="GAA5048419.1"/>
    <property type="molecule type" value="Genomic_DNA"/>
</dbReference>
<evidence type="ECO:0000256" key="1">
    <source>
        <dbReference type="ARBA" id="ARBA00022908"/>
    </source>
</evidence>
<dbReference type="InterPro" id="IPR010998">
    <property type="entry name" value="Integrase_recombinase_N"/>
</dbReference>
<dbReference type="InterPro" id="IPR013762">
    <property type="entry name" value="Integrase-like_cat_sf"/>
</dbReference>
<dbReference type="Proteomes" id="UP001500124">
    <property type="component" value="Unassembled WGS sequence"/>
</dbReference>
<evidence type="ECO:0000313" key="8">
    <source>
        <dbReference type="Proteomes" id="UP001500124"/>
    </source>
</evidence>
<evidence type="ECO:0000256" key="2">
    <source>
        <dbReference type="ARBA" id="ARBA00023125"/>
    </source>
</evidence>
<dbReference type="PANTHER" id="PTHR30349">
    <property type="entry name" value="PHAGE INTEGRASE-RELATED"/>
    <property type="match status" value="1"/>
</dbReference>
<dbReference type="InterPro" id="IPR004107">
    <property type="entry name" value="Integrase_SAM-like_N"/>
</dbReference>
<dbReference type="PANTHER" id="PTHR30349:SF91">
    <property type="entry name" value="INTA PROTEIN"/>
    <property type="match status" value="1"/>
</dbReference>
<protein>
    <submittedName>
        <fullName evidence="7">Site-specific integrase</fullName>
    </submittedName>
</protein>
<dbReference type="InterPro" id="IPR002104">
    <property type="entry name" value="Integrase_catalytic"/>
</dbReference>
<evidence type="ECO:0000256" key="4">
    <source>
        <dbReference type="PROSITE-ProRule" id="PRU01248"/>
    </source>
</evidence>
<evidence type="ECO:0000259" key="6">
    <source>
        <dbReference type="PROSITE" id="PS51900"/>
    </source>
</evidence>
<evidence type="ECO:0000259" key="5">
    <source>
        <dbReference type="PROSITE" id="PS51898"/>
    </source>
</evidence>
<gene>
    <name evidence="7" type="ORF">GCM10023336_14550</name>
</gene>
<evidence type="ECO:0000313" key="7">
    <source>
        <dbReference type="EMBL" id="GAA5048419.1"/>
    </source>
</evidence>
<dbReference type="CDD" id="cd01189">
    <property type="entry name" value="INT_ICEBs1_C_like"/>
    <property type="match status" value="1"/>
</dbReference>
<dbReference type="InterPro" id="IPR044068">
    <property type="entry name" value="CB"/>
</dbReference>
<dbReference type="RefSeq" id="WP_345667490.1">
    <property type="nucleotide sequence ID" value="NZ_BAABKC010000019.1"/>
</dbReference>
<name>A0ABP9JZZ4_9ACTN</name>
<evidence type="ECO:0000256" key="3">
    <source>
        <dbReference type="ARBA" id="ARBA00023172"/>
    </source>
</evidence>
<dbReference type="PROSITE" id="PS51898">
    <property type="entry name" value="TYR_RECOMBINASE"/>
    <property type="match status" value="1"/>
</dbReference>
<dbReference type="Pfam" id="PF00589">
    <property type="entry name" value="Phage_integrase"/>
    <property type="match status" value="1"/>
</dbReference>
<keyword evidence="3" id="KW-0233">DNA recombination</keyword>
<keyword evidence="2 4" id="KW-0238">DNA-binding</keyword>
<comment type="caution">
    <text evidence="7">The sequence shown here is derived from an EMBL/GenBank/DDBJ whole genome shotgun (WGS) entry which is preliminary data.</text>
</comment>
<dbReference type="InterPro" id="IPR011010">
    <property type="entry name" value="DNA_brk_join_enz"/>
</dbReference>
<dbReference type="Gene3D" id="1.10.443.10">
    <property type="entry name" value="Intergrase catalytic core"/>
    <property type="match status" value="1"/>
</dbReference>
<dbReference type="PROSITE" id="PS51900">
    <property type="entry name" value="CB"/>
    <property type="match status" value="1"/>
</dbReference>